<evidence type="ECO:0000313" key="3">
    <source>
        <dbReference type="Proteomes" id="UP000051562"/>
    </source>
</evidence>
<proteinExistence type="predicted"/>
<dbReference type="EMBL" id="LMAR01000034">
    <property type="protein sequence ID" value="KQK30522.1"/>
    <property type="molecule type" value="Genomic_DNA"/>
</dbReference>
<name>A0A0Q3SYR4_9HYPH</name>
<dbReference type="SUPFAM" id="SSF159275">
    <property type="entry name" value="PA1994-like"/>
    <property type="match status" value="1"/>
</dbReference>
<organism evidence="1 3">
    <name type="scientific">Bosea thiooxidans</name>
    <dbReference type="NCBI Taxonomy" id="53254"/>
    <lineage>
        <taxon>Bacteria</taxon>
        <taxon>Pseudomonadati</taxon>
        <taxon>Pseudomonadota</taxon>
        <taxon>Alphaproteobacteria</taxon>
        <taxon>Hyphomicrobiales</taxon>
        <taxon>Boseaceae</taxon>
        <taxon>Bosea</taxon>
    </lineage>
</organism>
<evidence type="ECO:0000313" key="4">
    <source>
        <dbReference type="Proteomes" id="UP000190130"/>
    </source>
</evidence>
<evidence type="ECO:0000313" key="1">
    <source>
        <dbReference type="EMBL" id="KQK30522.1"/>
    </source>
</evidence>
<reference evidence="1 3" key="1">
    <citation type="submission" date="2015-10" db="EMBL/GenBank/DDBJ databases">
        <title>Draft genome of Bosea thiooxidans.</title>
        <authorList>
            <person name="Wang X."/>
        </authorList>
    </citation>
    <scope>NUCLEOTIDE SEQUENCE [LARGE SCALE GENOMIC DNA]</scope>
    <source>
        <strain evidence="1 3">CGMCC 9174</strain>
    </source>
</reference>
<dbReference type="InterPro" id="IPR009467">
    <property type="entry name" value="Glycolipid-bd_prot_put"/>
</dbReference>
<protein>
    <submittedName>
        <fullName evidence="1">Uncharacterized protein</fullName>
    </submittedName>
</protein>
<sequence>MGFRDAALLAVPRSLRWRPVEGAGLEHLTLRSTPDGLRAEAVVIGERGGGEPYGVSYAIDCGTDFAVTAVTIAATDGRRVFLERRDGVWRDVFGEHLAAFDDCIDIDLQGSAFTNTLPIRREHWEIGQSRTFAMLYIPFDDFVPRLDRQTYTCLAPRLFRYQAADGSFEAELPVDEDGLVVDYPSLFERIR</sequence>
<dbReference type="Proteomes" id="UP000051562">
    <property type="component" value="Unassembled WGS sequence"/>
</dbReference>
<evidence type="ECO:0000313" key="2">
    <source>
        <dbReference type="EMBL" id="SKC00400.1"/>
    </source>
</evidence>
<dbReference type="OrthoDB" id="7347529at2"/>
<accession>A0A0Q3SYR4</accession>
<dbReference type="STRING" id="53254.SAMN05660750_03572"/>
<dbReference type="RefSeq" id="WP_055728053.1">
    <property type="nucleotide sequence ID" value="NZ_FUYX01000010.1"/>
</dbReference>
<dbReference type="AlphaFoldDB" id="A0A0Q3SYR4"/>
<gene>
    <name evidence="1" type="ORF">ARD30_04130</name>
    <name evidence="2" type="ORF">SAMN05660750_03572</name>
</gene>
<dbReference type="Pfam" id="PF06475">
    <property type="entry name" value="Glycolipid_bind"/>
    <property type="match status" value="1"/>
</dbReference>
<dbReference type="EMBL" id="FUYX01000010">
    <property type="protein sequence ID" value="SKC00400.1"/>
    <property type="molecule type" value="Genomic_DNA"/>
</dbReference>
<reference evidence="2 4" key="2">
    <citation type="submission" date="2017-02" db="EMBL/GenBank/DDBJ databases">
        <authorList>
            <person name="Peterson S.W."/>
        </authorList>
    </citation>
    <scope>NUCLEOTIDE SEQUENCE [LARGE SCALE GENOMIC DNA]</scope>
    <source>
        <strain evidence="2 4">DSM 9653</strain>
    </source>
</reference>
<dbReference type="Proteomes" id="UP000190130">
    <property type="component" value="Unassembled WGS sequence"/>
</dbReference>
<keyword evidence="3" id="KW-1185">Reference proteome</keyword>